<evidence type="ECO:0000313" key="2">
    <source>
        <dbReference type="EMBL" id="EUA43929.1"/>
    </source>
</evidence>
<dbReference type="PATRIC" id="fig|1299334.3.peg.3905"/>
<dbReference type="AlphaFoldDB" id="X8BJ88"/>
<sequence>MALDALETQADAVEPTVERRSPVETTNVQLPTGDRLQIPTGAETLRLKGYLIMCRNSSRDYAEFAELVDAVEPETAAVILAGMDRYYCCRQPRREWVASQLVRRLADPHPSDIDDEDWSDPDARAEWEEVRQRCLSVAVAMLEEAR</sequence>
<protein>
    <submittedName>
        <fullName evidence="2">Putative membrane mmpL11 domain protein</fullName>
    </submittedName>
</protein>
<feature type="region of interest" description="Disordered" evidence="1">
    <location>
        <begin position="1"/>
        <end position="24"/>
    </location>
</feature>
<proteinExistence type="predicted"/>
<accession>X8BJ88</accession>
<evidence type="ECO:0000256" key="1">
    <source>
        <dbReference type="SAM" id="MobiDB-lite"/>
    </source>
</evidence>
<comment type="caution">
    <text evidence="2">The sequence shown here is derived from an EMBL/GenBank/DDBJ whole genome shotgun (WGS) entry which is preliminary data.</text>
</comment>
<organism evidence="2">
    <name type="scientific">Mycobacterium xenopi 4042</name>
    <dbReference type="NCBI Taxonomy" id="1299334"/>
    <lineage>
        <taxon>Bacteria</taxon>
        <taxon>Bacillati</taxon>
        <taxon>Actinomycetota</taxon>
        <taxon>Actinomycetes</taxon>
        <taxon>Mycobacteriales</taxon>
        <taxon>Mycobacteriaceae</taxon>
        <taxon>Mycobacterium</taxon>
    </lineage>
</organism>
<reference evidence="2" key="1">
    <citation type="submission" date="2014-01" db="EMBL/GenBank/DDBJ databases">
        <authorList>
            <person name="Brown-Elliot B."/>
            <person name="Wallace R."/>
            <person name="Lenaerts A."/>
            <person name="Ordway D."/>
            <person name="DeGroote M.A."/>
            <person name="Parker T."/>
            <person name="Sizemore C."/>
            <person name="Tallon L.J."/>
            <person name="Sadzewicz L.K."/>
            <person name="Sengamalay N."/>
            <person name="Fraser C.M."/>
            <person name="Hine E."/>
            <person name="Shefchek K.A."/>
            <person name="Das S.P."/>
            <person name="Tettelin H."/>
        </authorList>
    </citation>
    <scope>NUCLEOTIDE SEQUENCE [LARGE SCALE GENOMIC DNA]</scope>
    <source>
        <strain evidence="2">4042</strain>
    </source>
</reference>
<gene>
    <name evidence="2" type="ORF">I553_8263</name>
</gene>
<name>X8BJ88_MYCXE</name>
<dbReference type="EMBL" id="JAOB01000040">
    <property type="protein sequence ID" value="EUA43929.1"/>
    <property type="molecule type" value="Genomic_DNA"/>
</dbReference>